<evidence type="ECO:0000313" key="2">
    <source>
        <dbReference type="EMBL" id="MFC5516480.1"/>
    </source>
</evidence>
<keyword evidence="3" id="KW-1185">Reference proteome</keyword>
<dbReference type="EMBL" id="JBHSML010000003">
    <property type="protein sequence ID" value="MFC5516480.1"/>
    <property type="molecule type" value="Genomic_DNA"/>
</dbReference>
<gene>
    <name evidence="2" type="ORF">ACFPP9_11915</name>
</gene>
<dbReference type="RefSeq" id="WP_266344267.1">
    <property type="nucleotide sequence ID" value="NZ_JAPKNH010000004.1"/>
</dbReference>
<comment type="caution">
    <text evidence="2">The sequence shown here is derived from an EMBL/GenBank/DDBJ whole genome shotgun (WGS) entry which is preliminary data.</text>
</comment>
<evidence type="ECO:0000313" key="3">
    <source>
        <dbReference type="Proteomes" id="UP001596150"/>
    </source>
</evidence>
<feature type="chain" id="PRO_5045063203" evidence="1">
    <location>
        <begin position="26"/>
        <end position="111"/>
    </location>
</feature>
<organism evidence="2 3">
    <name type="scientific">Kaistia terrae</name>
    <dbReference type="NCBI Taxonomy" id="537017"/>
    <lineage>
        <taxon>Bacteria</taxon>
        <taxon>Pseudomonadati</taxon>
        <taxon>Pseudomonadota</taxon>
        <taxon>Alphaproteobacteria</taxon>
        <taxon>Hyphomicrobiales</taxon>
        <taxon>Kaistiaceae</taxon>
        <taxon>Kaistia</taxon>
    </lineage>
</organism>
<dbReference type="Proteomes" id="UP001596150">
    <property type="component" value="Unassembled WGS sequence"/>
</dbReference>
<reference evidence="3" key="1">
    <citation type="journal article" date="2019" name="Int. J. Syst. Evol. Microbiol.">
        <title>The Global Catalogue of Microorganisms (GCM) 10K type strain sequencing project: providing services to taxonomists for standard genome sequencing and annotation.</title>
        <authorList>
            <consortium name="The Broad Institute Genomics Platform"/>
            <consortium name="The Broad Institute Genome Sequencing Center for Infectious Disease"/>
            <person name="Wu L."/>
            <person name="Ma J."/>
        </authorList>
    </citation>
    <scope>NUCLEOTIDE SEQUENCE [LARGE SCALE GENOMIC DNA]</scope>
    <source>
        <strain evidence="3">KACC 12633</strain>
    </source>
</reference>
<feature type="signal peptide" evidence="1">
    <location>
        <begin position="1"/>
        <end position="25"/>
    </location>
</feature>
<accession>A0ABW0PVA0</accession>
<proteinExistence type="predicted"/>
<keyword evidence="1" id="KW-0732">Signal</keyword>
<evidence type="ECO:0000256" key="1">
    <source>
        <dbReference type="SAM" id="SignalP"/>
    </source>
</evidence>
<protein>
    <submittedName>
        <fullName evidence="2">Uncharacterized protein</fullName>
    </submittedName>
</protein>
<sequence>MQHRLWAAVGAAFFASLVLGGSASAENRKVKIINETSSDLNEFYASNVGSKDWEEDILGDDQVPAGGSIEINMDDGSGYCKFDFKGVFVDDSEVVEENVDVCEIGVVRFTE</sequence>
<name>A0ABW0PVA0_9HYPH</name>